<feature type="binding site" evidence="8">
    <location>
        <position position="223"/>
    </location>
    <ligand>
        <name>substrate</name>
    </ligand>
</feature>
<evidence type="ECO:0000259" key="10">
    <source>
        <dbReference type="Pfam" id="PF00768"/>
    </source>
</evidence>
<feature type="domain" description="Peptidase S11 D-alanyl-D-alanine carboxypeptidase A N-terminal" evidence="10">
    <location>
        <begin position="27"/>
        <end position="252"/>
    </location>
</feature>
<keyword evidence="2" id="KW-0732">Signal</keyword>
<keyword evidence="11" id="KW-0121">Carboxypeptidase</keyword>
<dbReference type="SUPFAM" id="SSF56601">
    <property type="entry name" value="beta-lactamase/transpeptidase-like"/>
    <property type="match status" value="1"/>
</dbReference>
<dbReference type="Pfam" id="PF00768">
    <property type="entry name" value="Peptidase_S11"/>
    <property type="match status" value="1"/>
</dbReference>
<keyword evidence="12" id="KW-1185">Reference proteome</keyword>
<dbReference type="AlphaFoldDB" id="A0A8J3AIM8"/>
<sequence>MSKKLLLFFATIFILVAILPIPSTQASIKSPTVYSNKAITIVAETGEVVYSKKGNYRDFPASTTKVLTGLLLLEKLKPTDTITMTSRSLQEERSNDQIIFKSGEKITRDESLKILMLNSNNNIAYAIGQRISGSVSKFADLMNKRAKELGATNSHFANASGLPNSTHKTTAYDLAMITREAIKQPLMVKAMSLTKTYVKTSRQKVVLTKSSPIYSNPNFLAAKTGYTKAAKNTLIQANKKNNITLIHVVLRSDKDKYSNDIKLLDQYAYSKVKNIKLVDHSTWKTNVTVLNQRIEGKVQTDIVIPTAFSSSSFKTKIIQDPLNYENLFSTGILPLQNLGRVEVYLKSKKMKQTNFVSSNGYTFNGDDLVIPASTQASTY</sequence>
<evidence type="ECO:0000256" key="3">
    <source>
        <dbReference type="ARBA" id="ARBA00022801"/>
    </source>
</evidence>
<evidence type="ECO:0000256" key="5">
    <source>
        <dbReference type="ARBA" id="ARBA00022984"/>
    </source>
</evidence>
<keyword evidence="3" id="KW-0378">Hydrolase</keyword>
<keyword evidence="11" id="KW-0645">Protease</keyword>
<evidence type="ECO:0000256" key="8">
    <source>
        <dbReference type="PIRSR" id="PIRSR618044-2"/>
    </source>
</evidence>
<keyword evidence="6" id="KW-0961">Cell wall biogenesis/degradation</keyword>
<evidence type="ECO:0000256" key="4">
    <source>
        <dbReference type="ARBA" id="ARBA00022960"/>
    </source>
</evidence>
<gene>
    <name evidence="11" type="primary">dacF</name>
    <name evidence="11" type="ORF">GCM10007380_00520</name>
</gene>
<protein>
    <submittedName>
        <fullName evidence="11">D-alanyl-D-alanine carboxypeptidase</fullName>
    </submittedName>
</protein>
<evidence type="ECO:0000313" key="11">
    <source>
        <dbReference type="EMBL" id="GGI09985.1"/>
    </source>
</evidence>
<evidence type="ECO:0000313" key="12">
    <source>
        <dbReference type="Proteomes" id="UP000626244"/>
    </source>
</evidence>
<dbReference type="Proteomes" id="UP000626244">
    <property type="component" value="Unassembled WGS sequence"/>
</dbReference>
<name>A0A8J3AIM8_9BACI</name>
<dbReference type="OrthoDB" id="9791132at2"/>
<evidence type="ECO:0000256" key="2">
    <source>
        <dbReference type="ARBA" id="ARBA00022729"/>
    </source>
</evidence>
<dbReference type="EMBL" id="BMHB01000001">
    <property type="protein sequence ID" value="GGI09985.1"/>
    <property type="molecule type" value="Genomic_DNA"/>
</dbReference>
<dbReference type="GO" id="GO:0009252">
    <property type="term" value="P:peptidoglycan biosynthetic process"/>
    <property type="evidence" value="ECO:0007669"/>
    <property type="project" value="UniProtKB-KW"/>
</dbReference>
<feature type="active site" evidence="7">
    <location>
        <position position="119"/>
    </location>
</feature>
<dbReference type="InterPro" id="IPR018044">
    <property type="entry name" value="Peptidase_S11"/>
</dbReference>
<dbReference type="GO" id="GO:0006508">
    <property type="term" value="P:proteolysis"/>
    <property type="evidence" value="ECO:0007669"/>
    <property type="project" value="InterPro"/>
</dbReference>
<feature type="active site" description="Proton acceptor" evidence="7">
    <location>
        <position position="65"/>
    </location>
</feature>
<evidence type="ECO:0000256" key="7">
    <source>
        <dbReference type="PIRSR" id="PIRSR618044-1"/>
    </source>
</evidence>
<dbReference type="PRINTS" id="PR00725">
    <property type="entry name" value="DADACBPTASE1"/>
</dbReference>
<dbReference type="GO" id="GO:0071555">
    <property type="term" value="P:cell wall organization"/>
    <property type="evidence" value="ECO:0007669"/>
    <property type="project" value="UniProtKB-KW"/>
</dbReference>
<evidence type="ECO:0000256" key="1">
    <source>
        <dbReference type="ARBA" id="ARBA00007164"/>
    </source>
</evidence>
<dbReference type="PANTHER" id="PTHR21581">
    <property type="entry name" value="D-ALANYL-D-ALANINE CARBOXYPEPTIDASE"/>
    <property type="match status" value="1"/>
</dbReference>
<dbReference type="RefSeq" id="WP_088002562.1">
    <property type="nucleotide sequence ID" value="NZ_BMHB01000001.1"/>
</dbReference>
<dbReference type="PANTHER" id="PTHR21581:SF6">
    <property type="entry name" value="TRAFFICKING PROTEIN PARTICLE COMPLEX SUBUNIT 12"/>
    <property type="match status" value="1"/>
</dbReference>
<accession>A0A8J3AIM8</accession>
<dbReference type="InterPro" id="IPR001967">
    <property type="entry name" value="Peptidase_S11_N"/>
</dbReference>
<proteinExistence type="inferred from homology"/>
<feature type="active site" description="Acyl-ester intermediate" evidence="7">
    <location>
        <position position="62"/>
    </location>
</feature>
<keyword evidence="4" id="KW-0133">Cell shape</keyword>
<dbReference type="GO" id="GO:0009002">
    <property type="term" value="F:serine-type D-Ala-D-Ala carboxypeptidase activity"/>
    <property type="evidence" value="ECO:0007669"/>
    <property type="project" value="InterPro"/>
</dbReference>
<keyword evidence="5" id="KW-0573">Peptidoglycan synthesis</keyword>
<dbReference type="GO" id="GO:0008360">
    <property type="term" value="P:regulation of cell shape"/>
    <property type="evidence" value="ECO:0007669"/>
    <property type="project" value="UniProtKB-KW"/>
</dbReference>
<evidence type="ECO:0000256" key="6">
    <source>
        <dbReference type="ARBA" id="ARBA00023316"/>
    </source>
</evidence>
<dbReference type="InterPro" id="IPR012338">
    <property type="entry name" value="Beta-lactam/transpept-like"/>
</dbReference>
<comment type="caution">
    <text evidence="11">The sequence shown here is derived from an EMBL/GenBank/DDBJ whole genome shotgun (WGS) entry which is preliminary data.</text>
</comment>
<reference evidence="12" key="1">
    <citation type="journal article" date="2019" name="Int. J. Syst. Evol. Microbiol.">
        <title>The Global Catalogue of Microorganisms (GCM) 10K type strain sequencing project: providing services to taxonomists for standard genome sequencing and annotation.</title>
        <authorList>
            <consortium name="The Broad Institute Genomics Platform"/>
            <consortium name="The Broad Institute Genome Sequencing Center for Infectious Disease"/>
            <person name="Wu L."/>
            <person name="Ma J."/>
        </authorList>
    </citation>
    <scope>NUCLEOTIDE SEQUENCE [LARGE SCALE GENOMIC DNA]</scope>
    <source>
        <strain evidence="12">CGMCC 1.14993</strain>
    </source>
</reference>
<evidence type="ECO:0000256" key="9">
    <source>
        <dbReference type="RuleBase" id="RU004016"/>
    </source>
</evidence>
<comment type="similarity">
    <text evidence="1 9">Belongs to the peptidase S11 family.</text>
</comment>
<dbReference type="Gene3D" id="3.40.710.10">
    <property type="entry name" value="DD-peptidase/beta-lactamase superfamily"/>
    <property type="match status" value="1"/>
</dbReference>
<organism evidence="11 12">
    <name type="scientific">Gottfriedia solisilvae</name>
    <dbReference type="NCBI Taxonomy" id="1516104"/>
    <lineage>
        <taxon>Bacteria</taxon>
        <taxon>Bacillati</taxon>
        <taxon>Bacillota</taxon>
        <taxon>Bacilli</taxon>
        <taxon>Bacillales</taxon>
        <taxon>Bacillaceae</taxon>
        <taxon>Gottfriedia</taxon>
    </lineage>
</organism>